<proteinExistence type="inferred from homology"/>
<gene>
    <name evidence="13" type="ORF">H4O11_02650</name>
</gene>
<dbReference type="InterPro" id="IPR006260">
    <property type="entry name" value="TonB/TolA_C"/>
</dbReference>
<evidence type="ECO:0000256" key="2">
    <source>
        <dbReference type="ARBA" id="ARBA00006555"/>
    </source>
</evidence>
<feature type="domain" description="TonB C-terminal" evidence="12">
    <location>
        <begin position="98"/>
        <end position="192"/>
    </location>
</feature>
<comment type="subcellular location">
    <subcellularLocation>
        <location evidence="1">Cell inner membrane</location>
        <topology evidence="1">Single-pass membrane protein</topology>
        <orientation evidence="1">Periplasmic side</orientation>
    </subcellularLocation>
</comment>
<evidence type="ECO:0000313" key="14">
    <source>
        <dbReference type="Proteomes" id="UP000547058"/>
    </source>
</evidence>
<comment type="similarity">
    <text evidence="2">Belongs to the TonB family.</text>
</comment>
<dbReference type="GO" id="GO:0015031">
    <property type="term" value="P:protein transport"/>
    <property type="evidence" value="ECO:0007669"/>
    <property type="project" value="UniProtKB-KW"/>
</dbReference>
<feature type="transmembrane region" description="Helical" evidence="11">
    <location>
        <begin position="31"/>
        <end position="48"/>
    </location>
</feature>
<dbReference type="Proteomes" id="UP000547058">
    <property type="component" value="Unassembled WGS sequence"/>
</dbReference>
<evidence type="ECO:0000256" key="7">
    <source>
        <dbReference type="ARBA" id="ARBA00022927"/>
    </source>
</evidence>
<evidence type="ECO:0000256" key="11">
    <source>
        <dbReference type="SAM" id="Phobius"/>
    </source>
</evidence>
<keyword evidence="8 11" id="KW-1133">Transmembrane helix</keyword>
<dbReference type="PANTHER" id="PTHR33446">
    <property type="entry name" value="PROTEIN TONB-RELATED"/>
    <property type="match status" value="1"/>
</dbReference>
<keyword evidence="4" id="KW-1003">Cell membrane</keyword>
<dbReference type="InterPro" id="IPR037682">
    <property type="entry name" value="TonB_C"/>
</dbReference>
<comment type="caution">
    <text evidence="13">The sequence shown here is derived from an EMBL/GenBank/DDBJ whole genome shotgun (WGS) entry which is preliminary data.</text>
</comment>
<evidence type="ECO:0000256" key="9">
    <source>
        <dbReference type="ARBA" id="ARBA00023136"/>
    </source>
</evidence>
<dbReference type="GO" id="GO:0031992">
    <property type="term" value="F:energy transducer activity"/>
    <property type="evidence" value="ECO:0007669"/>
    <property type="project" value="TreeGrafter"/>
</dbReference>
<dbReference type="Pfam" id="PF03544">
    <property type="entry name" value="TonB_C"/>
    <property type="match status" value="1"/>
</dbReference>
<dbReference type="PROSITE" id="PS52015">
    <property type="entry name" value="TONB_CTD"/>
    <property type="match status" value="1"/>
</dbReference>
<evidence type="ECO:0000256" key="4">
    <source>
        <dbReference type="ARBA" id="ARBA00022475"/>
    </source>
</evidence>
<dbReference type="AlphaFoldDB" id="A0A7W3IGA1"/>
<dbReference type="GO" id="GO:0098797">
    <property type="term" value="C:plasma membrane protein complex"/>
    <property type="evidence" value="ECO:0007669"/>
    <property type="project" value="TreeGrafter"/>
</dbReference>
<dbReference type="PANTHER" id="PTHR33446:SF2">
    <property type="entry name" value="PROTEIN TONB"/>
    <property type="match status" value="1"/>
</dbReference>
<organism evidence="13 14">
    <name type="scientific">Stenotrophomonas tumulicola</name>
    <dbReference type="NCBI Taxonomy" id="1685415"/>
    <lineage>
        <taxon>Bacteria</taxon>
        <taxon>Pseudomonadati</taxon>
        <taxon>Pseudomonadota</taxon>
        <taxon>Gammaproteobacteria</taxon>
        <taxon>Lysobacterales</taxon>
        <taxon>Lysobacteraceae</taxon>
        <taxon>Stenotrophomonas</taxon>
    </lineage>
</organism>
<keyword evidence="3" id="KW-0813">Transport</keyword>
<feature type="compositionally biased region" description="Low complexity" evidence="10">
    <location>
        <begin position="66"/>
        <end position="89"/>
    </location>
</feature>
<keyword evidence="6 11" id="KW-0812">Transmembrane</keyword>
<dbReference type="NCBIfam" id="TIGR01352">
    <property type="entry name" value="tonB_Cterm"/>
    <property type="match status" value="1"/>
</dbReference>
<evidence type="ECO:0000313" key="13">
    <source>
        <dbReference type="EMBL" id="MBA8680705.1"/>
    </source>
</evidence>
<evidence type="ECO:0000256" key="1">
    <source>
        <dbReference type="ARBA" id="ARBA00004383"/>
    </source>
</evidence>
<evidence type="ECO:0000259" key="12">
    <source>
        <dbReference type="PROSITE" id="PS52015"/>
    </source>
</evidence>
<feature type="region of interest" description="Disordered" evidence="10">
    <location>
        <begin position="1"/>
        <end position="21"/>
    </location>
</feature>
<name>A0A7W3IGA1_9GAMM</name>
<reference evidence="13 14" key="1">
    <citation type="submission" date="2020-08" db="EMBL/GenBank/DDBJ databases">
        <title>Stenotrophomonas tumulicola JCM 30961.</title>
        <authorList>
            <person name="Deng Y."/>
        </authorList>
    </citation>
    <scope>NUCLEOTIDE SEQUENCE [LARGE SCALE GENOMIC DNA]</scope>
    <source>
        <strain evidence="13 14">JCM 30961</strain>
    </source>
</reference>
<evidence type="ECO:0000256" key="6">
    <source>
        <dbReference type="ARBA" id="ARBA00022692"/>
    </source>
</evidence>
<evidence type="ECO:0000256" key="3">
    <source>
        <dbReference type="ARBA" id="ARBA00022448"/>
    </source>
</evidence>
<protein>
    <submittedName>
        <fullName evidence="13">Energy transducer TonB</fullName>
    </submittedName>
</protein>
<sequence length="192" mass="20694">MNVTHASEVPASPEHQGDADLVQERRRPSPWLWVALIVAMFAAALMWLRMSNEEVAPAPIGERSLPATDTPVATTPATTPRTAPSATTTQKRTAPVVRNREARPLASNAKPDYPVSALRNGVQGSVVARLQVAPNGQVTEASIVSRSGQRDRDLDRAVLTTVRGWKFEPAMQNGRAVASVVNVPVDFQTTGR</sequence>
<dbReference type="SUPFAM" id="SSF74653">
    <property type="entry name" value="TolA/TonB C-terminal domain"/>
    <property type="match status" value="1"/>
</dbReference>
<evidence type="ECO:0000256" key="5">
    <source>
        <dbReference type="ARBA" id="ARBA00022519"/>
    </source>
</evidence>
<accession>A0A7W3IGA1</accession>
<keyword evidence="7" id="KW-0653">Protein transport</keyword>
<dbReference type="EMBL" id="JACGXS010000001">
    <property type="protein sequence ID" value="MBA8680705.1"/>
    <property type="molecule type" value="Genomic_DNA"/>
</dbReference>
<dbReference type="InterPro" id="IPR051045">
    <property type="entry name" value="TonB-dependent_transducer"/>
</dbReference>
<dbReference type="RefSeq" id="WP_182337876.1">
    <property type="nucleotide sequence ID" value="NZ_JACGXS010000001.1"/>
</dbReference>
<dbReference type="Gene3D" id="3.30.1150.10">
    <property type="match status" value="1"/>
</dbReference>
<evidence type="ECO:0000256" key="10">
    <source>
        <dbReference type="SAM" id="MobiDB-lite"/>
    </source>
</evidence>
<keyword evidence="14" id="KW-1185">Reference proteome</keyword>
<keyword evidence="9 11" id="KW-0472">Membrane</keyword>
<evidence type="ECO:0000256" key="8">
    <source>
        <dbReference type="ARBA" id="ARBA00022989"/>
    </source>
</evidence>
<feature type="region of interest" description="Disordered" evidence="10">
    <location>
        <begin position="61"/>
        <end position="95"/>
    </location>
</feature>
<dbReference type="GO" id="GO:0055085">
    <property type="term" value="P:transmembrane transport"/>
    <property type="evidence" value="ECO:0007669"/>
    <property type="project" value="InterPro"/>
</dbReference>
<keyword evidence="5" id="KW-0997">Cell inner membrane</keyword>